<reference evidence="3" key="1">
    <citation type="submission" date="2016-11" db="EMBL/GenBank/DDBJ databases">
        <authorList>
            <person name="Varghese N."/>
            <person name="Submissions S."/>
        </authorList>
    </citation>
    <scope>NUCLEOTIDE SEQUENCE [LARGE SCALE GENOMIC DNA]</scope>
    <source>
        <strain evidence="3">DSM 18016</strain>
    </source>
</reference>
<protein>
    <submittedName>
        <fullName evidence="2">Uncharacterized protein</fullName>
    </submittedName>
</protein>
<organism evidence="2 3">
    <name type="scientific">Epilithonimonas mollis</name>
    <dbReference type="NCBI Taxonomy" id="216903"/>
    <lineage>
        <taxon>Bacteria</taxon>
        <taxon>Pseudomonadati</taxon>
        <taxon>Bacteroidota</taxon>
        <taxon>Flavobacteriia</taxon>
        <taxon>Flavobacteriales</taxon>
        <taxon>Weeksellaceae</taxon>
        <taxon>Chryseobacterium group</taxon>
        <taxon>Epilithonimonas</taxon>
    </lineage>
</organism>
<gene>
    <name evidence="2" type="ORF">SAMN05444371_0169</name>
</gene>
<dbReference type="STRING" id="216903.SAMN05444371_0169"/>
<dbReference type="EMBL" id="FRAM01000001">
    <property type="protein sequence ID" value="SHJ90394.1"/>
    <property type="molecule type" value="Genomic_DNA"/>
</dbReference>
<keyword evidence="1" id="KW-0175">Coiled coil</keyword>
<sequence>MIKKPLHSFHIPVMGLAYTIDSPIRVAQFGISSVISIIDDEITEKMRNFYSQKFNLDYSAITIKAEDYRSKRITAYLNMVDHIVEEKFRAFKDDLIHKKEVLKDFVDMLPNTSGIKKNLQTFLNQKNIYSTLKNFVDTHLSPGSIDVNIMTKVDKDNFKKNEQLPLIYNDAHASLRGFAKSKLSASMVLSAGMNPRLYSYIEQFEDFYPDTNNQIRKKIILKVSDFRSAMIQGNFLAKKGLWVSEYRIESGLNCGGHAFATDGLLLGPILEEFKQRKDELTETAHSLMINALQTKSRHFPSTPLETKITVQGGVGTADEHQFLLSNYSVDSVGWGSPFLLVPEATSVDHETRKLLANAKEDDFYLSNLSPLGVLFNTVKGTTNDYVRQSKAIKNKYGSSCPKKLLALSKEYSPEGICTASRKYQTLKLEELEKQKSEMNSEQIANRKKKITEKACLCVGLVNAAYIENDIEMKGENQGVVVCPGPNLAYFDKEISLSKMIQHIYGNTNVLRDSYRPNMFINELKMYVDFLKKGMQESFSENEKKWNTFRKNLLEGIDYYQNLFKNTSFFQKEIKDIEQELQKYKLLLVQ</sequence>
<feature type="coiled-coil region" evidence="1">
    <location>
        <begin position="421"/>
        <end position="448"/>
    </location>
</feature>
<evidence type="ECO:0000313" key="2">
    <source>
        <dbReference type="EMBL" id="SHJ90394.1"/>
    </source>
</evidence>
<evidence type="ECO:0000313" key="3">
    <source>
        <dbReference type="Proteomes" id="UP000184498"/>
    </source>
</evidence>
<accession>A0A1M6N3X9</accession>
<keyword evidence="3" id="KW-1185">Reference proteome</keyword>
<dbReference type="AlphaFoldDB" id="A0A1M6N3X9"/>
<dbReference type="RefSeq" id="WP_072995899.1">
    <property type="nucleotide sequence ID" value="NZ_FRAM01000001.1"/>
</dbReference>
<name>A0A1M6N3X9_9FLAO</name>
<dbReference type="Proteomes" id="UP000184498">
    <property type="component" value="Unassembled WGS sequence"/>
</dbReference>
<proteinExistence type="predicted"/>
<evidence type="ECO:0000256" key="1">
    <source>
        <dbReference type="SAM" id="Coils"/>
    </source>
</evidence>
<dbReference type="OrthoDB" id="9811599at2"/>